<accession>A0A2P5EP13</accession>
<comment type="caution">
    <text evidence="1">The sequence shown here is derived from an EMBL/GenBank/DDBJ whole genome shotgun (WGS) entry which is preliminary data.</text>
</comment>
<evidence type="ECO:0000313" key="1">
    <source>
        <dbReference type="EMBL" id="PON87311.1"/>
    </source>
</evidence>
<keyword evidence="2" id="KW-1185">Reference proteome</keyword>
<dbReference type="EMBL" id="JXTC01000119">
    <property type="protein sequence ID" value="PON87311.1"/>
    <property type="molecule type" value="Genomic_DNA"/>
</dbReference>
<proteinExistence type="predicted"/>
<protein>
    <submittedName>
        <fullName evidence="1">Uncharacterized protein</fullName>
    </submittedName>
</protein>
<evidence type="ECO:0000313" key="2">
    <source>
        <dbReference type="Proteomes" id="UP000237000"/>
    </source>
</evidence>
<reference evidence="2" key="1">
    <citation type="submission" date="2016-06" db="EMBL/GenBank/DDBJ databases">
        <title>Parallel loss of symbiosis genes in relatives of nitrogen-fixing non-legume Parasponia.</title>
        <authorList>
            <person name="Van Velzen R."/>
            <person name="Holmer R."/>
            <person name="Bu F."/>
            <person name="Rutten L."/>
            <person name="Van Zeijl A."/>
            <person name="Liu W."/>
            <person name="Santuari L."/>
            <person name="Cao Q."/>
            <person name="Sharma T."/>
            <person name="Shen D."/>
            <person name="Roswanjaya Y."/>
            <person name="Wardhani T."/>
            <person name="Kalhor M.S."/>
            <person name="Jansen J."/>
            <person name="Van den Hoogen J."/>
            <person name="Gungor B."/>
            <person name="Hartog M."/>
            <person name="Hontelez J."/>
            <person name="Verver J."/>
            <person name="Yang W.-C."/>
            <person name="Schijlen E."/>
            <person name="Repin R."/>
            <person name="Schilthuizen M."/>
            <person name="Schranz E."/>
            <person name="Heidstra R."/>
            <person name="Miyata K."/>
            <person name="Fedorova E."/>
            <person name="Kohlen W."/>
            <person name="Bisseling T."/>
            <person name="Smit S."/>
            <person name="Geurts R."/>
        </authorList>
    </citation>
    <scope>NUCLEOTIDE SEQUENCE [LARGE SCALE GENOMIC DNA]</scope>
    <source>
        <strain evidence="2">cv. RG33-2</strain>
    </source>
</reference>
<dbReference type="Proteomes" id="UP000237000">
    <property type="component" value="Unassembled WGS sequence"/>
</dbReference>
<dbReference type="AlphaFoldDB" id="A0A2P5EP13"/>
<name>A0A2P5EP13_TREOI</name>
<feature type="non-terminal residue" evidence="1">
    <location>
        <position position="74"/>
    </location>
</feature>
<dbReference type="InParanoid" id="A0A2P5EP13"/>
<organism evidence="1 2">
    <name type="scientific">Trema orientale</name>
    <name type="common">Charcoal tree</name>
    <name type="synonym">Celtis orientalis</name>
    <dbReference type="NCBI Taxonomy" id="63057"/>
    <lineage>
        <taxon>Eukaryota</taxon>
        <taxon>Viridiplantae</taxon>
        <taxon>Streptophyta</taxon>
        <taxon>Embryophyta</taxon>
        <taxon>Tracheophyta</taxon>
        <taxon>Spermatophyta</taxon>
        <taxon>Magnoliopsida</taxon>
        <taxon>eudicotyledons</taxon>
        <taxon>Gunneridae</taxon>
        <taxon>Pentapetalae</taxon>
        <taxon>rosids</taxon>
        <taxon>fabids</taxon>
        <taxon>Rosales</taxon>
        <taxon>Cannabaceae</taxon>
        <taxon>Trema</taxon>
    </lineage>
</organism>
<gene>
    <name evidence="1" type="ORF">TorRG33x02_169470</name>
</gene>
<sequence>MPEVEASGATEVSLVGGFWDRVVSASSRGWVVERKKHQRIWRVEWSGDAAAWVAMEEKEQFMFRFKLEEESLAL</sequence>